<accession>L1LF99</accession>
<evidence type="ECO:0000313" key="1">
    <source>
        <dbReference type="EMBL" id="EKX73954.1"/>
    </source>
</evidence>
<dbReference type="Proteomes" id="UP000031512">
    <property type="component" value="Unassembled WGS sequence"/>
</dbReference>
<dbReference type="RefSeq" id="XP_004833406.1">
    <property type="nucleotide sequence ID" value="XM_004833349.1"/>
</dbReference>
<protein>
    <submittedName>
        <fullName evidence="1">Uncharacterized protein</fullName>
    </submittedName>
</protein>
<gene>
    <name evidence="1" type="ORF">BEWA_039920</name>
</gene>
<reference evidence="1 2" key="1">
    <citation type="journal article" date="2012" name="BMC Genomics">
        <title>Comparative genomic analysis and phylogenetic position of Theileria equi.</title>
        <authorList>
            <person name="Kappmeyer L.S."/>
            <person name="Thiagarajan M."/>
            <person name="Herndon D.R."/>
            <person name="Ramsay J.D."/>
            <person name="Caler E."/>
            <person name="Djikeng A."/>
            <person name="Gillespie J.J."/>
            <person name="Lau A.O."/>
            <person name="Roalson E.H."/>
            <person name="Silva J.C."/>
            <person name="Silva M.G."/>
            <person name="Suarez C.E."/>
            <person name="Ueti M.W."/>
            <person name="Nene V.M."/>
            <person name="Mealey R.H."/>
            <person name="Knowles D.P."/>
            <person name="Brayton K.A."/>
        </authorList>
    </citation>
    <scope>NUCLEOTIDE SEQUENCE [LARGE SCALE GENOMIC DNA]</scope>
    <source>
        <strain evidence="1 2">WA</strain>
    </source>
</reference>
<comment type="caution">
    <text evidence="1">The sequence shown here is derived from an EMBL/GenBank/DDBJ whole genome shotgun (WGS) entry which is preliminary data.</text>
</comment>
<evidence type="ECO:0000313" key="2">
    <source>
        <dbReference type="Proteomes" id="UP000031512"/>
    </source>
</evidence>
<dbReference type="GeneID" id="15807402"/>
<dbReference type="KEGG" id="beq:BEWA_039920"/>
<organism evidence="1 2">
    <name type="scientific">Theileria equi strain WA</name>
    <dbReference type="NCBI Taxonomy" id="1537102"/>
    <lineage>
        <taxon>Eukaryota</taxon>
        <taxon>Sar</taxon>
        <taxon>Alveolata</taxon>
        <taxon>Apicomplexa</taxon>
        <taxon>Aconoidasida</taxon>
        <taxon>Piroplasmida</taxon>
        <taxon>Theileriidae</taxon>
        <taxon>Theileria</taxon>
    </lineage>
</organism>
<dbReference type="EMBL" id="ACOU01000002">
    <property type="protein sequence ID" value="EKX73954.1"/>
    <property type="molecule type" value="Genomic_DNA"/>
</dbReference>
<dbReference type="AlphaFoldDB" id="L1LF99"/>
<sequence>MAQSHAHIIDLTEKGVPGRSTNYSCSACKENAISIYSSNEDKYTKVTHTPGGFVGRLKNDHQDISGISITGHINTVTVYWYPLTGGSPLLIYFSLDSAWIKRVSKASNEWTPAVEDELNSEDDPKILELLKKINGNSEGPSAGDIAGYVAEGLTSGGVGTEAYNFFFNPNRSATRQIIRLLTRLI</sequence>
<proteinExistence type="predicted"/>
<keyword evidence="2" id="KW-1185">Reference proteome</keyword>
<name>L1LF99_THEEQ</name>
<dbReference type="VEuPathDB" id="PiroplasmaDB:BEWA_039920"/>